<dbReference type="Proteomes" id="UP001367771">
    <property type="component" value="Unassembled WGS sequence"/>
</dbReference>
<proteinExistence type="predicted"/>
<keyword evidence="2" id="KW-1185">Reference proteome</keyword>
<comment type="caution">
    <text evidence="1">The sequence shown here is derived from an EMBL/GenBank/DDBJ whole genome shotgun (WGS) entry which is preliminary data.</text>
</comment>
<dbReference type="InterPro" id="IPR053745">
    <property type="entry name" value="Viral_Tail_Comp_sf"/>
</dbReference>
<dbReference type="RefSeq" id="WP_336546098.1">
    <property type="nucleotide sequence ID" value="NZ_JBBBDM010000016.1"/>
</dbReference>
<dbReference type="EMBL" id="JBBBDM010000016">
    <property type="protein sequence ID" value="MEI5688918.1"/>
    <property type="molecule type" value="Genomic_DNA"/>
</dbReference>
<dbReference type="Gene3D" id="3.30.2000.30">
    <property type="match status" value="1"/>
</dbReference>
<organism evidence="1 2">
    <name type="scientific">Sphingomonas kyungheensis</name>
    <dbReference type="NCBI Taxonomy" id="1069987"/>
    <lineage>
        <taxon>Bacteria</taxon>
        <taxon>Pseudomonadati</taxon>
        <taxon>Pseudomonadota</taxon>
        <taxon>Alphaproteobacteria</taxon>
        <taxon>Sphingomonadales</taxon>
        <taxon>Sphingomonadaceae</taxon>
        <taxon>Sphingomonas</taxon>
    </lineage>
</organism>
<reference evidence="1 2" key="1">
    <citation type="journal article" date="2013" name="Int. J. Syst. Evol. Microbiol.">
        <title>Sphingomonas kyungheensis sp. nov., a bacterium with ginsenoside-converting activity isolated from soil of a ginseng field.</title>
        <authorList>
            <person name="Son H.M."/>
            <person name="Yang J.E."/>
            <person name="Park Y."/>
            <person name="Han C.K."/>
            <person name="Kim S.G."/>
            <person name="Kook M."/>
            <person name="Yi T.H."/>
        </authorList>
    </citation>
    <scope>NUCLEOTIDE SEQUENCE [LARGE SCALE GENOMIC DNA]</scope>
    <source>
        <strain evidence="1 2">LMG 26582</strain>
    </source>
</reference>
<evidence type="ECO:0008006" key="3">
    <source>
        <dbReference type="Google" id="ProtNLM"/>
    </source>
</evidence>
<evidence type="ECO:0000313" key="1">
    <source>
        <dbReference type="EMBL" id="MEI5688918.1"/>
    </source>
</evidence>
<evidence type="ECO:0000313" key="2">
    <source>
        <dbReference type="Proteomes" id="UP001367771"/>
    </source>
</evidence>
<gene>
    <name evidence="1" type="ORF">V8201_17630</name>
</gene>
<sequence>MSAAAVLQAAALAQLSRRMRVFTAPPLRASLPRVVLDDAVLAAADAVGVSGRIGTIGVTCTDSGEQPDRLRMLVEQVETAMAAIPPDLGAGWRLAALTLTRSRIVHGKEVRGDARSERGEQWTATCLFAVRMFRIN</sequence>
<accession>A0ABU8H7K8</accession>
<protein>
    <recommendedName>
        <fullName evidence="3">DUF3168 domain-containing protein</fullName>
    </recommendedName>
</protein>
<name>A0ABU8H7K8_9SPHN</name>